<reference evidence="2" key="1">
    <citation type="journal article" date="2014" name="Proc. Natl. Acad. Sci. U.S.A.">
        <title>Extensive sampling of basidiomycete genomes demonstrates inadequacy of the white-rot/brown-rot paradigm for wood decay fungi.</title>
        <authorList>
            <person name="Riley R."/>
            <person name="Salamov A.A."/>
            <person name="Brown D.W."/>
            <person name="Nagy L.G."/>
            <person name="Floudas D."/>
            <person name="Held B.W."/>
            <person name="Levasseur A."/>
            <person name="Lombard V."/>
            <person name="Morin E."/>
            <person name="Otillar R."/>
            <person name="Lindquist E.A."/>
            <person name="Sun H."/>
            <person name="LaButti K.M."/>
            <person name="Schmutz J."/>
            <person name="Jabbour D."/>
            <person name="Luo H."/>
            <person name="Baker S.E."/>
            <person name="Pisabarro A.G."/>
            <person name="Walton J.D."/>
            <person name="Blanchette R.A."/>
            <person name="Henrissat B."/>
            <person name="Martin F."/>
            <person name="Cullen D."/>
            <person name="Hibbett D.S."/>
            <person name="Grigoriev I.V."/>
        </authorList>
    </citation>
    <scope>NUCLEOTIDE SEQUENCE [LARGE SCALE GENOMIC DNA]</scope>
    <source>
        <strain evidence="2">MUCL 33604</strain>
    </source>
</reference>
<keyword evidence="2" id="KW-1185">Reference proteome</keyword>
<accession>A0A067PCG4</accession>
<evidence type="ECO:0000313" key="1">
    <source>
        <dbReference type="EMBL" id="KDQ51510.1"/>
    </source>
</evidence>
<dbReference type="Proteomes" id="UP000027265">
    <property type="component" value="Unassembled WGS sequence"/>
</dbReference>
<dbReference type="STRING" id="933084.A0A067PCG4"/>
<dbReference type="Gene3D" id="3.60.130.30">
    <property type="match status" value="1"/>
</dbReference>
<gene>
    <name evidence="1" type="ORF">JAAARDRAFT_139931</name>
</gene>
<dbReference type="AlphaFoldDB" id="A0A067PCG4"/>
<dbReference type="HOGENOM" id="CLU_087177_0_0_1"/>
<organism evidence="1 2">
    <name type="scientific">Jaapia argillacea MUCL 33604</name>
    <dbReference type="NCBI Taxonomy" id="933084"/>
    <lineage>
        <taxon>Eukaryota</taxon>
        <taxon>Fungi</taxon>
        <taxon>Dikarya</taxon>
        <taxon>Basidiomycota</taxon>
        <taxon>Agaricomycotina</taxon>
        <taxon>Agaricomycetes</taxon>
        <taxon>Agaricomycetidae</taxon>
        <taxon>Jaapiales</taxon>
        <taxon>Jaapiaceae</taxon>
        <taxon>Jaapia</taxon>
    </lineage>
</organism>
<proteinExistence type="predicted"/>
<dbReference type="EMBL" id="KL197747">
    <property type="protein sequence ID" value="KDQ51510.1"/>
    <property type="molecule type" value="Genomic_DNA"/>
</dbReference>
<sequence>MDTKALGIHHTFQSFHYSVYNRHSTQGHTVPNSFHPLKTQHIDVAHTNHSQMVPRMLPKSKEYDVIYHNLTISLADLFKWVEELVRKFFPEEFDILAKFCNVLPLNTKSPVYPLSVLVVNLDVTTRGHRDRKDYRICVIIPWGKHSSGHFCIYELGLVFKMNPGDVCIFSSKDLTHFNLHFHGYCGSIVLHADEELQVWEKDRNGWEANAHMT</sequence>
<dbReference type="OrthoDB" id="2535938at2759"/>
<evidence type="ECO:0000313" key="2">
    <source>
        <dbReference type="Proteomes" id="UP000027265"/>
    </source>
</evidence>
<dbReference type="InParanoid" id="A0A067PCG4"/>
<evidence type="ECO:0008006" key="3">
    <source>
        <dbReference type="Google" id="ProtNLM"/>
    </source>
</evidence>
<name>A0A067PCG4_9AGAM</name>
<protein>
    <recommendedName>
        <fullName evidence="3">Aspartyl/asparaginy/proline hydroxylase domain-containing protein</fullName>
    </recommendedName>
</protein>